<dbReference type="PROSITE" id="PS51257">
    <property type="entry name" value="PROKAR_LIPOPROTEIN"/>
    <property type="match status" value="1"/>
</dbReference>
<reference evidence="3 4" key="1">
    <citation type="submission" date="2007-03" db="EMBL/GenBank/DDBJ databases">
        <authorList>
            <person name="Fulton L."/>
            <person name="Clifton S."/>
            <person name="Fulton B."/>
            <person name="Xu J."/>
            <person name="Minx P."/>
            <person name="Pepin K.H."/>
            <person name="Johnson M."/>
            <person name="Thiruvilangam P."/>
            <person name="Bhonagiri V."/>
            <person name="Nash W.E."/>
            <person name="Mardis E.R."/>
            <person name="Wilson R.K."/>
        </authorList>
    </citation>
    <scope>NUCLEOTIDE SEQUENCE [LARGE SCALE GENOMIC DNA]</scope>
    <source>
        <strain evidence="3 4">ATCC 29174</strain>
    </source>
</reference>
<dbReference type="EMBL" id="AAVO02000007">
    <property type="protein sequence ID" value="EDM87458.1"/>
    <property type="molecule type" value="Genomic_DNA"/>
</dbReference>
<proteinExistence type="predicted"/>
<feature type="region of interest" description="Disordered" evidence="1">
    <location>
        <begin position="21"/>
        <end position="47"/>
    </location>
</feature>
<accession>A5ZSP6</accession>
<organism evidence="3 4">
    <name type="scientific">Blautia obeum ATCC 29174</name>
    <dbReference type="NCBI Taxonomy" id="411459"/>
    <lineage>
        <taxon>Bacteria</taxon>
        <taxon>Bacillati</taxon>
        <taxon>Bacillota</taxon>
        <taxon>Clostridia</taxon>
        <taxon>Lachnospirales</taxon>
        <taxon>Lachnospiraceae</taxon>
        <taxon>Blautia</taxon>
    </lineage>
</organism>
<sequence>MKKKTVAAMLVMCMALSATACGGSDTKETKTETTQDTGDKKDSASSE</sequence>
<feature type="compositionally biased region" description="Basic and acidic residues" evidence="1">
    <location>
        <begin position="25"/>
        <end position="47"/>
    </location>
</feature>
<dbReference type="HOGENOM" id="CLU_3165222_0_0_9"/>
<keyword evidence="2" id="KW-0732">Signal</keyword>
<dbReference type="RefSeq" id="WP_005426251.1">
    <property type="nucleotide sequence ID" value="NZ_DS264336.1"/>
</dbReference>
<evidence type="ECO:0000256" key="1">
    <source>
        <dbReference type="SAM" id="MobiDB-lite"/>
    </source>
</evidence>
<feature type="chain" id="PRO_5038717476" evidence="2">
    <location>
        <begin position="21"/>
        <end position="47"/>
    </location>
</feature>
<dbReference type="Proteomes" id="UP000006002">
    <property type="component" value="Unassembled WGS sequence"/>
</dbReference>
<evidence type="ECO:0000256" key="2">
    <source>
        <dbReference type="SAM" id="SignalP"/>
    </source>
</evidence>
<evidence type="ECO:0000313" key="3">
    <source>
        <dbReference type="EMBL" id="EDM87458.1"/>
    </source>
</evidence>
<dbReference type="AlphaFoldDB" id="A5ZSP6"/>
<comment type="caution">
    <text evidence="3">The sequence shown here is derived from an EMBL/GenBank/DDBJ whole genome shotgun (WGS) entry which is preliminary data.</text>
</comment>
<evidence type="ECO:0000313" key="4">
    <source>
        <dbReference type="Proteomes" id="UP000006002"/>
    </source>
</evidence>
<gene>
    <name evidence="3" type="ORF">RUMOBE_02024</name>
</gene>
<reference evidence="3 4" key="2">
    <citation type="submission" date="2007-04" db="EMBL/GenBank/DDBJ databases">
        <title>Draft genome sequence of Ruminococcus obeum (ATCC 29174).</title>
        <authorList>
            <person name="Sudarsanam P."/>
            <person name="Ley R."/>
            <person name="Guruge J."/>
            <person name="Turnbaugh P.J."/>
            <person name="Mahowald M."/>
            <person name="Liep D."/>
            <person name="Gordon J."/>
        </authorList>
    </citation>
    <scope>NUCLEOTIDE SEQUENCE [LARGE SCALE GENOMIC DNA]</scope>
    <source>
        <strain evidence="3 4">ATCC 29174</strain>
    </source>
</reference>
<name>A5ZSP6_9FIRM</name>
<protein>
    <submittedName>
        <fullName evidence="3">Uncharacterized protein</fullName>
    </submittedName>
</protein>
<feature type="signal peptide" evidence="2">
    <location>
        <begin position="1"/>
        <end position="20"/>
    </location>
</feature>